<reference evidence="1" key="1">
    <citation type="journal article" date="2020" name="Nature">
        <title>Giant virus diversity and host interactions through global metagenomics.</title>
        <authorList>
            <person name="Schulz F."/>
            <person name="Roux S."/>
            <person name="Paez-Espino D."/>
            <person name="Jungbluth S."/>
            <person name="Walsh D.A."/>
            <person name="Denef V.J."/>
            <person name="McMahon K.D."/>
            <person name="Konstantinidis K.T."/>
            <person name="Eloe-Fadrosh E.A."/>
            <person name="Kyrpides N.C."/>
            <person name="Woyke T."/>
        </authorList>
    </citation>
    <scope>NUCLEOTIDE SEQUENCE</scope>
    <source>
        <strain evidence="1">GVMAG-S-3300012000-53</strain>
    </source>
</reference>
<accession>A0A6C0KHV6</accession>
<organism evidence="1">
    <name type="scientific">viral metagenome</name>
    <dbReference type="NCBI Taxonomy" id="1070528"/>
    <lineage>
        <taxon>unclassified sequences</taxon>
        <taxon>metagenomes</taxon>
        <taxon>organismal metagenomes</taxon>
    </lineage>
</organism>
<protein>
    <submittedName>
        <fullName evidence="1">Uncharacterized protein</fullName>
    </submittedName>
</protein>
<dbReference type="AlphaFoldDB" id="A0A6C0KHV6"/>
<dbReference type="EMBL" id="MN740888">
    <property type="protein sequence ID" value="QHU16736.1"/>
    <property type="molecule type" value="Genomic_DNA"/>
</dbReference>
<name>A0A6C0KHV6_9ZZZZ</name>
<sequence length="45" mass="5370">MEDVFTEAVKMPPYAVRKALYLKEELKWILLSIVHYWITPGPYMV</sequence>
<proteinExistence type="predicted"/>
<evidence type="ECO:0000313" key="1">
    <source>
        <dbReference type="EMBL" id="QHU16736.1"/>
    </source>
</evidence>